<feature type="region of interest" description="Disordered" evidence="3">
    <location>
        <begin position="155"/>
        <end position="174"/>
    </location>
</feature>
<dbReference type="PANTHER" id="PTHR11926">
    <property type="entry name" value="GLUCOSYL/GLUCURONOSYL TRANSFERASES"/>
    <property type="match status" value="1"/>
</dbReference>
<evidence type="ECO:0000256" key="2">
    <source>
        <dbReference type="ARBA" id="ARBA00022679"/>
    </source>
</evidence>
<dbReference type="InterPro" id="IPR002213">
    <property type="entry name" value="UDP_glucos_trans"/>
</dbReference>
<evidence type="ECO:0000313" key="4">
    <source>
        <dbReference type="EMBL" id="KAJ4840483.1"/>
    </source>
</evidence>
<sequence>MESSKTRETTLCHMVAMPYPGRGHINPLMNLCKLLVLRSDSLEITFVVTEEWFGLIGSDPKPDRIRFRTIPNVIPSELVRANNIEDFMEAVLTKMEAPFEELLEQLDQPPTVIVADSFLTWVAGVGNRRNIPVASFWSMSANGFSRFFHTDRLRQEKGTERGNEQVDNIPGDSPTKLQLPMTRGHVFVMDVCCEVRKVQCILLPSIYELEHQNIDAIRAEFSFPIYSVGPAIPYIGLEDDSSRSTANNDNEYFRWLDCQPSKSVLYITMGSFLSFSSEQMGEIEAGLRESGVRYLWVARGQASRLKESAGDRGLVLEWCDQLRVLAHPSVGGFWTHCGWNSIQEGIFAGVPFLTFPLVADQFQNSKLVVEDWMIGWRVQKECREKNLVTRTEIAQLVHNFLNLENNEGREMRRRVKEVQKVCRQAIAREGSSETSIKSFLKDISSGSLSSS</sequence>
<dbReference type="GO" id="GO:0080043">
    <property type="term" value="F:quercetin 3-O-glucosyltransferase activity"/>
    <property type="evidence" value="ECO:0007669"/>
    <property type="project" value="TreeGrafter"/>
</dbReference>
<dbReference type="OrthoDB" id="5835829at2759"/>
<dbReference type="Proteomes" id="UP001141552">
    <property type="component" value="Unassembled WGS sequence"/>
</dbReference>
<reference evidence="4" key="2">
    <citation type="journal article" date="2023" name="Plants (Basel)">
        <title>Annotation of the Turnera subulata (Passifloraceae) Draft Genome Reveals the S-Locus Evolved after the Divergence of Turneroideae from Passifloroideae in a Stepwise Manner.</title>
        <authorList>
            <person name="Henning P.M."/>
            <person name="Roalson E.H."/>
            <person name="Mir W."/>
            <person name="McCubbin A.G."/>
            <person name="Shore J.S."/>
        </authorList>
    </citation>
    <scope>NUCLEOTIDE SEQUENCE</scope>
    <source>
        <strain evidence="4">F60SS</strain>
    </source>
</reference>
<name>A0A9Q0FYY2_9ROSI</name>
<evidence type="ECO:0000313" key="5">
    <source>
        <dbReference type="Proteomes" id="UP001141552"/>
    </source>
</evidence>
<comment type="similarity">
    <text evidence="1">Belongs to the UDP-glycosyltransferase family.</text>
</comment>
<keyword evidence="2" id="KW-0808">Transferase</keyword>
<comment type="caution">
    <text evidence="4">The sequence shown here is derived from an EMBL/GenBank/DDBJ whole genome shotgun (WGS) entry which is preliminary data.</text>
</comment>
<evidence type="ECO:0008006" key="6">
    <source>
        <dbReference type="Google" id="ProtNLM"/>
    </source>
</evidence>
<dbReference type="PANTHER" id="PTHR11926:SF774">
    <property type="entry name" value="UDP-GLYCOSYLTRANSFERASE 85A1-RELATED"/>
    <property type="match status" value="1"/>
</dbReference>
<dbReference type="Gene3D" id="3.40.50.2000">
    <property type="entry name" value="Glycogen Phosphorylase B"/>
    <property type="match status" value="2"/>
</dbReference>
<dbReference type="CDD" id="cd03784">
    <property type="entry name" value="GT1_Gtf-like"/>
    <property type="match status" value="1"/>
</dbReference>
<dbReference type="Pfam" id="PF00201">
    <property type="entry name" value="UDPGT"/>
    <property type="match status" value="1"/>
</dbReference>
<organism evidence="4 5">
    <name type="scientific">Turnera subulata</name>
    <dbReference type="NCBI Taxonomy" id="218843"/>
    <lineage>
        <taxon>Eukaryota</taxon>
        <taxon>Viridiplantae</taxon>
        <taxon>Streptophyta</taxon>
        <taxon>Embryophyta</taxon>
        <taxon>Tracheophyta</taxon>
        <taxon>Spermatophyta</taxon>
        <taxon>Magnoliopsida</taxon>
        <taxon>eudicotyledons</taxon>
        <taxon>Gunneridae</taxon>
        <taxon>Pentapetalae</taxon>
        <taxon>rosids</taxon>
        <taxon>fabids</taxon>
        <taxon>Malpighiales</taxon>
        <taxon>Passifloraceae</taxon>
        <taxon>Turnera</taxon>
    </lineage>
</organism>
<protein>
    <recommendedName>
        <fullName evidence="6">Glycosyltransferase</fullName>
    </recommendedName>
</protein>
<dbReference type="AlphaFoldDB" id="A0A9Q0FYY2"/>
<dbReference type="GO" id="GO:0080044">
    <property type="term" value="F:quercetin 7-O-glucosyltransferase activity"/>
    <property type="evidence" value="ECO:0007669"/>
    <property type="project" value="TreeGrafter"/>
</dbReference>
<accession>A0A9Q0FYY2</accession>
<dbReference type="SUPFAM" id="SSF53756">
    <property type="entry name" value="UDP-Glycosyltransferase/glycogen phosphorylase"/>
    <property type="match status" value="1"/>
</dbReference>
<evidence type="ECO:0000256" key="3">
    <source>
        <dbReference type="SAM" id="MobiDB-lite"/>
    </source>
</evidence>
<gene>
    <name evidence="4" type="ORF">Tsubulata_000401</name>
</gene>
<dbReference type="EMBL" id="JAKUCV010003031">
    <property type="protein sequence ID" value="KAJ4840483.1"/>
    <property type="molecule type" value="Genomic_DNA"/>
</dbReference>
<dbReference type="FunFam" id="3.40.50.2000:FF:000138">
    <property type="entry name" value="Glycosyltransferase"/>
    <property type="match status" value="1"/>
</dbReference>
<keyword evidence="5" id="KW-1185">Reference proteome</keyword>
<proteinExistence type="inferred from homology"/>
<evidence type="ECO:0000256" key="1">
    <source>
        <dbReference type="ARBA" id="ARBA00009995"/>
    </source>
</evidence>
<feature type="compositionally biased region" description="Basic and acidic residues" evidence="3">
    <location>
        <begin position="155"/>
        <end position="164"/>
    </location>
</feature>
<reference evidence="4" key="1">
    <citation type="submission" date="2022-02" db="EMBL/GenBank/DDBJ databases">
        <authorList>
            <person name="Henning P.M."/>
            <person name="McCubbin A.G."/>
            <person name="Shore J.S."/>
        </authorList>
    </citation>
    <scope>NUCLEOTIDE SEQUENCE</scope>
    <source>
        <strain evidence="4">F60SS</strain>
        <tissue evidence="4">Leaves</tissue>
    </source>
</reference>